<dbReference type="RefSeq" id="WP_118292337.1">
    <property type="nucleotide sequence ID" value="NZ_JAKKXM010000006.1"/>
</dbReference>
<accession>A0A414XZV8</accession>
<organism evidence="3 4">
    <name type="scientific">Phocaeicola vulgatus</name>
    <name type="common">Bacteroides vulgatus</name>
    <dbReference type="NCBI Taxonomy" id="821"/>
    <lineage>
        <taxon>Bacteria</taxon>
        <taxon>Pseudomonadati</taxon>
        <taxon>Bacteroidota</taxon>
        <taxon>Bacteroidia</taxon>
        <taxon>Bacteroidales</taxon>
        <taxon>Bacteroidaceae</taxon>
        <taxon>Phocaeicola</taxon>
    </lineage>
</organism>
<evidence type="ECO:0000313" key="2">
    <source>
        <dbReference type="EMBL" id="KAB6474638.1"/>
    </source>
</evidence>
<sequence>MTETYIELEGLLSSSILNKEERERISALIADKLDQEQRMLNEMCTEIASFIELSKNGFFKTNKMLLFKEFLSSKFSSAYKKIYVQNLDNIYNLFRLGLGEHMKAQRMKTDISIQFFSDETVMNIAKIYLNSIVQKVEYDSKSMEMTVTLIIMDRNLITWQGCDLLNLNREIKLCGKIIEEKKLLYVSINEPKHIFESIYIPLVMKDDTVPISFILRDSLEAALRF</sequence>
<comment type="caution">
    <text evidence="3">The sequence shown here is derived from an EMBL/GenBank/DDBJ whole genome shotgun (WGS) entry which is preliminary data.</text>
</comment>
<reference evidence="5 6" key="2">
    <citation type="journal article" date="2019" name="Nat. Med.">
        <title>A library of human gut bacterial isolates paired with longitudinal multiomics data enables mechanistic microbiome research.</title>
        <authorList>
            <person name="Poyet M."/>
            <person name="Groussin M."/>
            <person name="Gibbons S.M."/>
            <person name="Avila-Pacheco J."/>
            <person name="Jiang X."/>
            <person name="Kearney S.M."/>
            <person name="Perrotta A.R."/>
            <person name="Berdy B."/>
            <person name="Zhao S."/>
            <person name="Lieberman T.D."/>
            <person name="Swanson P.K."/>
            <person name="Smith M."/>
            <person name="Roesemann S."/>
            <person name="Alexander J.E."/>
            <person name="Rich S.A."/>
            <person name="Livny J."/>
            <person name="Vlamakis H."/>
            <person name="Clish C."/>
            <person name="Bullock K."/>
            <person name="Deik A."/>
            <person name="Scott J."/>
            <person name="Pierce K.A."/>
            <person name="Xavier R.J."/>
            <person name="Alm E.J."/>
        </authorList>
    </citation>
    <scope>NUCLEOTIDE SEQUENCE [LARGE SCALE GENOMIC DNA]</scope>
    <source>
        <strain evidence="2 5">BIOML-A140</strain>
        <strain evidence="1 6">BIOML-A141</strain>
    </source>
</reference>
<dbReference type="EMBL" id="QRKA01000010">
    <property type="protein sequence ID" value="RHH79405.1"/>
    <property type="molecule type" value="Genomic_DNA"/>
</dbReference>
<dbReference type="EMBL" id="WDBZ01000033">
    <property type="protein sequence ID" value="KAB6450519.1"/>
    <property type="molecule type" value="Genomic_DNA"/>
</dbReference>
<dbReference type="Proteomes" id="UP000468344">
    <property type="component" value="Unassembled WGS sequence"/>
</dbReference>
<evidence type="ECO:0000313" key="5">
    <source>
        <dbReference type="Proteomes" id="UP000468344"/>
    </source>
</evidence>
<evidence type="ECO:0000313" key="4">
    <source>
        <dbReference type="Proteomes" id="UP000283713"/>
    </source>
</evidence>
<dbReference type="AlphaFoldDB" id="A0A414XZV8"/>
<evidence type="ECO:0000313" key="3">
    <source>
        <dbReference type="EMBL" id="RHH79405.1"/>
    </source>
</evidence>
<gene>
    <name evidence="3" type="ORF">DW193_08190</name>
    <name evidence="2" type="ORF">GAZ06_16260</name>
    <name evidence="1" type="ORF">GAZ09_15290</name>
</gene>
<dbReference type="Proteomes" id="UP000483142">
    <property type="component" value="Unassembled WGS sequence"/>
</dbReference>
<name>A0A414XZV8_PHOVU</name>
<protein>
    <submittedName>
        <fullName evidence="3">Uncharacterized protein</fullName>
    </submittedName>
</protein>
<evidence type="ECO:0000313" key="6">
    <source>
        <dbReference type="Proteomes" id="UP000483142"/>
    </source>
</evidence>
<dbReference type="EMBL" id="WDBY01000037">
    <property type="protein sequence ID" value="KAB6474638.1"/>
    <property type="molecule type" value="Genomic_DNA"/>
</dbReference>
<reference evidence="3 4" key="1">
    <citation type="submission" date="2018-08" db="EMBL/GenBank/DDBJ databases">
        <title>A genome reference for cultivated species of the human gut microbiota.</title>
        <authorList>
            <person name="Zou Y."/>
            <person name="Xue W."/>
            <person name="Luo G."/>
        </authorList>
    </citation>
    <scope>NUCLEOTIDE SEQUENCE [LARGE SCALE GENOMIC DNA]</scope>
    <source>
        <strain evidence="3 4">AM16-6</strain>
    </source>
</reference>
<evidence type="ECO:0000313" key="1">
    <source>
        <dbReference type="EMBL" id="KAB6450519.1"/>
    </source>
</evidence>
<dbReference type="Proteomes" id="UP000283713">
    <property type="component" value="Unassembled WGS sequence"/>
</dbReference>
<proteinExistence type="predicted"/>